<evidence type="ECO:0000313" key="2">
    <source>
        <dbReference type="Proteomes" id="UP000595814"/>
    </source>
</evidence>
<sequence length="348" mass="40581">MVRWLELKKDTEYDDVVISSRIRLARNLTKYKFPNSMNSEEAKEISDIFIKAIKNIDENKEFTVVSLKNIDSIDRRVLMEEHLISPELIKNKDISYYIINEKNFLNLMINEEDHLRLQVLLPGFDLHQAFEIAKVTDNKLEENINFAFDKDFGYLTSCPTNTGTGMRASVMLHLPALKLGNYLQGIMDSLAKLGLTIRGVYGEGSDALGDMFQISNQRTLGFSEVEVIDKLENIAIKIIERERNIRRELLGQKSNYLKDKVYRALGTLKYARIISDREALKHLSFLRMGIDLGLYNRLNYNQITNLMLSVQKYNILKYKYSLKSFEEENVLRADYIRDFFEQEEIINE</sequence>
<keyword evidence="2" id="KW-1185">Reference proteome</keyword>
<organism evidence="1 2">
    <name type="scientific">Miniphocaeibacter halophilus</name>
    <dbReference type="NCBI Taxonomy" id="2931922"/>
    <lineage>
        <taxon>Bacteria</taxon>
        <taxon>Bacillati</taxon>
        <taxon>Bacillota</taxon>
        <taxon>Tissierellia</taxon>
        <taxon>Tissierellales</taxon>
        <taxon>Peptoniphilaceae</taxon>
        <taxon>Miniphocaeibacter</taxon>
    </lineage>
</organism>
<reference evidence="1 2" key="1">
    <citation type="journal article" date="2022" name="Int. J. Syst. Evol. Microbiol.">
        <title>Miniphocaeibacter halophilus sp. nov., an ammonium-tolerant acetate-producing bacterium isolated from a biogas system.</title>
        <authorList>
            <person name="Schnurer A."/>
            <person name="Singh A."/>
            <person name="Bi S."/>
            <person name="Qiao W."/>
            <person name="Westerholm M."/>
        </authorList>
    </citation>
    <scope>NUCLEOTIDE SEQUENCE [LARGE SCALE GENOMIC DNA]</scope>
    <source>
        <strain evidence="1 2">AMB_01</strain>
    </source>
</reference>
<dbReference type="EMBL" id="CP066744">
    <property type="protein sequence ID" value="QQK08090.1"/>
    <property type="molecule type" value="Genomic_DNA"/>
</dbReference>
<keyword evidence="1" id="KW-0418">Kinase</keyword>
<keyword evidence="1" id="KW-0808">Transferase</keyword>
<accession>A0AC61MQZ7</accession>
<gene>
    <name evidence="1" type="ORF">JFY71_00715</name>
</gene>
<name>A0AC61MQZ7_9FIRM</name>
<proteinExistence type="predicted"/>
<dbReference type="Proteomes" id="UP000595814">
    <property type="component" value="Chromosome"/>
</dbReference>
<dbReference type="EC" id="2.7.14.1" evidence="1"/>
<evidence type="ECO:0000313" key="1">
    <source>
        <dbReference type="EMBL" id="QQK08090.1"/>
    </source>
</evidence>
<protein>
    <submittedName>
        <fullName evidence="1">Protein arginine kinase</fullName>
        <ecNumber evidence="1">2.7.14.1</ecNumber>
    </submittedName>
</protein>